<feature type="region of interest" description="Disordered" evidence="1">
    <location>
        <begin position="1"/>
        <end position="29"/>
    </location>
</feature>
<keyword evidence="3" id="KW-1185">Reference proteome</keyword>
<name>A0ABU9YYC4_9RHOO</name>
<dbReference type="Proteomes" id="UP001410394">
    <property type="component" value="Unassembled WGS sequence"/>
</dbReference>
<evidence type="ECO:0000313" key="2">
    <source>
        <dbReference type="EMBL" id="MEN3068591.1"/>
    </source>
</evidence>
<sequence length="49" mass="5638">MSISAEPFHPQVPRLLSLAGAEQTTGEDQRYANEYERRKNDLREMAFIA</sequence>
<gene>
    <name evidence="2" type="ORF">ABDB84_08890</name>
</gene>
<proteinExistence type="predicted"/>
<dbReference type="RefSeq" id="WP_345919355.1">
    <property type="nucleotide sequence ID" value="NZ_JBDIVE010000003.1"/>
</dbReference>
<organism evidence="2 3">
    <name type="scientific">Uliginosibacterium sediminicola</name>
    <dbReference type="NCBI Taxonomy" id="2024550"/>
    <lineage>
        <taxon>Bacteria</taxon>
        <taxon>Pseudomonadati</taxon>
        <taxon>Pseudomonadota</taxon>
        <taxon>Betaproteobacteria</taxon>
        <taxon>Rhodocyclales</taxon>
        <taxon>Zoogloeaceae</taxon>
        <taxon>Uliginosibacterium</taxon>
    </lineage>
</organism>
<reference evidence="2 3" key="1">
    <citation type="journal article" date="2018" name="Int. J. Syst. Evol. Microbiol.">
        <title>Uliginosibacterium sediminicola sp. nov., isolated from freshwater sediment.</title>
        <authorList>
            <person name="Hwang W.M."/>
            <person name="Kim S.M."/>
            <person name="Kang K."/>
            <person name="Ahn T.Y."/>
        </authorList>
    </citation>
    <scope>NUCLEOTIDE SEQUENCE [LARGE SCALE GENOMIC DNA]</scope>
    <source>
        <strain evidence="2 3">M1-21</strain>
    </source>
</reference>
<protein>
    <submittedName>
        <fullName evidence="2">Uncharacterized protein</fullName>
    </submittedName>
</protein>
<accession>A0ABU9YYC4</accession>
<comment type="caution">
    <text evidence="2">The sequence shown here is derived from an EMBL/GenBank/DDBJ whole genome shotgun (WGS) entry which is preliminary data.</text>
</comment>
<evidence type="ECO:0000313" key="3">
    <source>
        <dbReference type="Proteomes" id="UP001410394"/>
    </source>
</evidence>
<dbReference type="EMBL" id="JBDIVE010000003">
    <property type="protein sequence ID" value="MEN3068591.1"/>
    <property type="molecule type" value="Genomic_DNA"/>
</dbReference>
<evidence type="ECO:0000256" key="1">
    <source>
        <dbReference type="SAM" id="MobiDB-lite"/>
    </source>
</evidence>